<organism evidence="1 2">
    <name type="scientific">Flavivirga spongiicola</name>
    <dbReference type="NCBI Taxonomy" id="421621"/>
    <lineage>
        <taxon>Bacteria</taxon>
        <taxon>Pseudomonadati</taxon>
        <taxon>Bacteroidota</taxon>
        <taxon>Flavobacteriia</taxon>
        <taxon>Flavobacteriales</taxon>
        <taxon>Flavobacteriaceae</taxon>
        <taxon>Flavivirga</taxon>
    </lineage>
</organism>
<keyword evidence="2" id="KW-1185">Reference proteome</keyword>
<evidence type="ECO:0008006" key="3">
    <source>
        <dbReference type="Google" id="ProtNLM"/>
    </source>
</evidence>
<name>A0ABU7XQ77_9FLAO</name>
<proteinExistence type="predicted"/>
<dbReference type="RefSeq" id="WP_303304918.1">
    <property type="nucleotide sequence ID" value="NZ_JAODOP010000004.1"/>
</dbReference>
<sequence length="272" mass="31634">MNKKSGLIIVFLLYYSTTIFSQEIKTTYRFDIPVYNKGIQYREGHKVKIIDTSDNSIKFVYIKFKKEKVSQTIYNAQSKLKTLNDIYYYDNTFKSLDNNDETEKIQVHTLAKSTFLKATSRYYYYHRFKGVKAGLFTVPFKLRFDDFDFEQNVNLGMSVSFRFRLNRKVDNDWLISPTLGIGLSTIKLNPKNSNLIEGEDSNRSASAFSLSGGILLELKETINLSFQYGFDFLGNDDKDIDWKYNRQPWLGIGINIGFPISKNSDQNENDKN</sequence>
<dbReference type="EMBL" id="JAODOP010000004">
    <property type="protein sequence ID" value="MEF3832541.1"/>
    <property type="molecule type" value="Genomic_DNA"/>
</dbReference>
<gene>
    <name evidence="1" type="ORF">N1F79_05330</name>
</gene>
<reference evidence="1 2" key="1">
    <citation type="submission" date="2022-09" db="EMBL/GenBank/DDBJ databases">
        <title>Genome sequencing of Flavivirga sp. MEBiC05379.</title>
        <authorList>
            <person name="Oh H.-M."/>
            <person name="Kwon K.K."/>
            <person name="Park M.J."/>
            <person name="Yang S.-H."/>
        </authorList>
    </citation>
    <scope>NUCLEOTIDE SEQUENCE [LARGE SCALE GENOMIC DNA]</scope>
    <source>
        <strain evidence="1 2">MEBiC05379</strain>
    </source>
</reference>
<dbReference type="Proteomes" id="UP001337305">
    <property type="component" value="Unassembled WGS sequence"/>
</dbReference>
<evidence type="ECO:0000313" key="2">
    <source>
        <dbReference type="Proteomes" id="UP001337305"/>
    </source>
</evidence>
<protein>
    <recommendedName>
        <fullName evidence="3">Outer membrane protein beta-barrel domain-containing protein</fullName>
    </recommendedName>
</protein>
<accession>A0ABU7XQ77</accession>
<evidence type="ECO:0000313" key="1">
    <source>
        <dbReference type="EMBL" id="MEF3832541.1"/>
    </source>
</evidence>
<comment type="caution">
    <text evidence="1">The sequence shown here is derived from an EMBL/GenBank/DDBJ whole genome shotgun (WGS) entry which is preliminary data.</text>
</comment>